<sequence>MAASSSSSSSAKRFPLVHETLLLSFKPRAFPCCLVELDAMPTDPAAHIFVAAFEGDIPRMKTLAKQRKRAGESVEAVEGIKGSQGSRRLGALHVAAFAGKHKMCKFLIKDLRVDVNAAAEHGSFALDYISLFWSEERTGGHFDKGLSPLMCAIYGIAPKRIVELLLDRGANPNIENREGFTVLHVLATKKDLFFRDLFGIADILLSRGANVDSMSSEGTPLHIAAQCGNVEMMEVLLKYKANPNRVVRLFYAPLTLALFASSLKCVELLIKAGADVNAGSPATPLTLAATDGLADCIKCLLEAHADPNIPDEIGRMPVELAAIHGWKECVEILFPVTSRVARFADWSIDGIMQQCSDGNLHKSEELAFKALGDAAFKRKDYTHASALYTKGMETDPKDSTLYAKRSLCWLRMGEKDKALDDANTCKCMILDVSNCCPEQGAALIPTEDYGQASEALISSLKLDSGSGLVGEVSGEEDK</sequence>
<keyword evidence="1" id="KW-0040">ANK repeat</keyword>
<feature type="repeat" description="ANK" evidence="1">
    <location>
        <begin position="249"/>
        <end position="281"/>
    </location>
</feature>
<dbReference type="PRINTS" id="PR01415">
    <property type="entry name" value="ANKYRIN"/>
</dbReference>
<dbReference type="Proteomes" id="UP001231189">
    <property type="component" value="Unassembled WGS sequence"/>
</dbReference>
<keyword evidence="2" id="KW-0802">TPR repeat</keyword>
<dbReference type="Gene3D" id="1.25.40.20">
    <property type="entry name" value="Ankyrin repeat-containing domain"/>
    <property type="match status" value="3"/>
</dbReference>
<reference evidence="4" key="1">
    <citation type="submission" date="2023-07" db="EMBL/GenBank/DDBJ databases">
        <title>A chromosome-level genome assembly of Lolium multiflorum.</title>
        <authorList>
            <person name="Chen Y."/>
            <person name="Copetti D."/>
            <person name="Kolliker R."/>
            <person name="Studer B."/>
        </authorList>
    </citation>
    <scope>NUCLEOTIDE SEQUENCE</scope>
    <source>
        <strain evidence="4">02402/16</strain>
        <tissue evidence="4">Leaf</tissue>
    </source>
</reference>
<dbReference type="Gene3D" id="1.25.40.10">
    <property type="entry name" value="Tetratricopeptide repeat domain"/>
    <property type="match status" value="1"/>
</dbReference>
<dbReference type="SUPFAM" id="SSF48452">
    <property type="entry name" value="TPR-like"/>
    <property type="match status" value="1"/>
</dbReference>
<dbReference type="Pfam" id="PF12796">
    <property type="entry name" value="Ank_2"/>
    <property type="match status" value="2"/>
</dbReference>
<gene>
    <name evidence="4" type="ORF">QYE76_004222</name>
</gene>
<evidence type="ECO:0000313" key="4">
    <source>
        <dbReference type="EMBL" id="KAK1629907.1"/>
    </source>
</evidence>
<dbReference type="PROSITE" id="PS50088">
    <property type="entry name" value="ANK_REPEAT"/>
    <property type="match status" value="5"/>
</dbReference>
<proteinExistence type="predicted"/>
<dbReference type="InterPro" id="IPR051616">
    <property type="entry name" value="Cul2-RING_E3_ligase_SR"/>
</dbReference>
<dbReference type="PROSITE" id="PS50297">
    <property type="entry name" value="ANK_REP_REGION"/>
    <property type="match status" value="2"/>
</dbReference>
<dbReference type="SMART" id="SM00248">
    <property type="entry name" value="ANK"/>
    <property type="match status" value="6"/>
</dbReference>
<dbReference type="Pfam" id="PF00023">
    <property type="entry name" value="Ank"/>
    <property type="match status" value="1"/>
</dbReference>
<dbReference type="PANTHER" id="PTHR46224:SF22">
    <property type="match status" value="1"/>
</dbReference>
<feature type="repeat" description="ANK" evidence="1">
    <location>
        <begin position="178"/>
        <end position="216"/>
    </location>
</feature>
<dbReference type="PROSITE" id="PS50005">
    <property type="entry name" value="TPR"/>
    <property type="match status" value="1"/>
</dbReference>
<dbReference type="InterPro" id="IPR002110">
    <property type="entry name" value="Ankyrin_rpt"/>
</dbReference>
<accession>A0AAD8RST2</accession>
<dbReference type="AlphaFoldDB" id="A0AAD8RST2"/>
<dbReference type="InterPro" id="IPR036770">
    <property type="entry name" value="Ankyrin_rpt-contain_sf"/>
</dbReference>
<evidence type="ECO:0000256" key="2">
    <source>
        <dbReference type="PROSITE-ProRule" id="PRU00339"/>
    </source>
</evidence>
<evidence type="ECO:0000256" key="1">
    <source>
        <dbReference type="PROSITE-ProRule" id="PRU00023"/>
    </source>
</evidence>
<feature type="repeat" description="ANK" evidence="1">
    <location>
        <begin position="144"/>
        <end position="177"/>
    </location>
</feature>
<feature type="domain" description="Serine/threonine-protein kinase BSK1-like TPR repeats" evidence="3">
    <location>
        <begin position="363"/>
        <end position="431"/>
    </location>
</feature>
<dbReference type="Pfam" id="PF25575">
    <property type="entry name" value="TPR_BSK1_C"/>
    <property type="match status" value="1"/>
</dbReference>
<dbReference type="EMBL" id="JAUUTY010000005">
    <property type="protein sequence ID" value="KAK1629907.1"/>
    <property type="molecule type" value="Genomic_DNA"/>
</dbReference>
<evidence type="ECO:0000259" key="3">
    <source>
        <dbReference type="Pfam" id="PF25575"/>
    </source>
</evidence>
<dbReference type="SUPFAM" id="SSF48403">
    <property type="entry name" value="Ankyrin repeat"/>
    <property type="match status" value="1"/>
</dbReference>
<organism evidence="4 5">
    <name type="scientific">Lolium multiflorum</name>
    <name type="common">Italian ryegrass</name>
    <name type="synonym">Lolium perenne subsp. multiflorum</name>
    <dbReference type="NCBI Taxonomy" id="4521"/>
    <lineage>
        <taxon>Eukaryota</taxon>
        <taxon>Viridiplantae</taxon>
        <taxon>Streptophyta</taxon>
        <taxon>Embryophyta</taxon>
        <taxon>Tracheophyta</taxon>
        <taxon>Spermatophyta</taxon>
        <taxon>Magnoliopsida</taxon>
        <taxon>Liliopsida</taxon>
        <taxon>Poales</taxon>
        <taxon>Poaceae</taxon>
        <taxon>BOP clade</taxon>
        <taxon>Pooideae</taxon>
        <taxon>Poodae</taxon>
        <taxon>Poeae</taxon>
        <taxon>Poeae Chloroplast Group 2 (Poeae type)</taxon>
        <taxon>Loliodinae</taxon>
        <taxon>Loliinae</taxon>
        <taxon>Lolium</taxon>
    </lineage>
</organism>
<feature type="repeat" description="ANK" evidence="1">
    <location>
        <begin position="280"/>
        <end position="312"/>
    </location>
</feature>
<dbReference type="InterPro" id="IPR019734">
    <property type="entry name" value="TPR_rpt"/>
</dbReference>
<feature type="repeat" description="ANK" evidence="1">
    <location>
        <begin position="216"/>
        <end position="248"/>
    </location>
</feature>
<name>A0AAD8RST2_LOLMU</name>
<keyword evidence="5" id="KW-1185">Reference proteome</keyword>
<protein>
    <recommendedName>
        <fullName evidence="3">Serine/threonine-protein kinase BSK1-like TPR repeats domain-containing protein</fullName>
    </recommendedName>
</protein>
<dbReference type="InterPro" id="IPR011990">
    <property type="entry name" value="TPR-like_helical_dom_sf"/>
</dbReference>
<feature type="repeat" description="TPR" evidence="2">
    <location>
        <begin position="365"/>
        <end position="398"/>
    </location>
</feature>
<dbReference type="PANTHER" id="PTHR46224">
    <property type="entry name" value="ANKYRIN REPEAT FAMILY PROTEIN"/>
    <property type="match status" value="1"/>
</dbReference>
<comment type="caution">
    <text evidence="4">The sequence shown here is derived from an EMBL/GenBank/DDBJ whole genome shotgun (WGS) entry which is preliminary data.</text>
</comment>
<dbReference type="InterPro" id="IPR058209">
    <property type="entry name" value="TPR_BSK1_C"/>
</dbReference>
<evidence type="ECO:0000313" key="5">
    <source>
        <dbReference type="Proteomes" id="UP001231189"/>
    </source>
</evidence>